<protein>
    <submittedName>
        <fullName evidence="1">Uncharacterized protein</fullName>
    </submittedName>
</protein>
<dbReference type="AlphaFoldDB" id="A0AAV5KMV3"/>
<comment type="caution">
    <text evidence="1">The sequence shown here is derived from an EMBL/GenBank/DDBJ whole genome shotgun (WGS) entry which is preliminary data.</text>
</comment>
<reference evidence="1 2" key="1">
    <citation type="journal article" date="2021" name="Commun. Biol.">
        <title>The genome of Shorea leprosula (Dipterocarpaceae) highlights the ecological relevance of drought in aseasonal tropical rainforests.</title>
        <authorList>
            <person name="Ng K.K.S."/>
            <person name="Kobayashi M.J."/>
            <person name="Fawcett J.A."/>
            <person name="Hatakeyama M."/>
            <person name="Paape T."/>
            <person name="Ng C.H."/>
            <person name="Ang C.C."/>
            <person name="Tnah L.H."/>
            <person name="Lee C.T."/>
            <person name="Nishiyama T."/>
            <person name="Sese J."/>
            <person name="O'Brien M.J."/>
            <person name="Copetti D."/>
            <person name="Mohd Noor M.I."/>
            <person name="Ong R.C."/>
            <person name="Putra M."/>
            <person name="Sireger I.Z."/>
            <person name="Indrioko S."/>
            <person name="Kosugi Y."/>
            <person name="Izuno A."/>
            <person name="Isagi Y."/>
            <person name="Lee S.L."/>
            <person name="Shimizu K.K."/>
        </authorList>
    </citation>
    <scope>NUCLEOTIDE SEQUENCE [LARGE SCALE GENOMIC DNA]</scope>
    <source>
        <strain evidence="1">214</strain>
    </source>
</reference>
<keyword evidence="2" id="KW-1185">Reference proteome</keyword>
<evidence type="ECO:0000313" key="1">
    <source>
        <dbReference type="EMBL" id="GKV25950.1"/>
    </source>
</evidence>
<sequence>MLMLQTPEVVELSKQIKEKLKEVNQYGNIGSISLRVLLVKFL</sequence>
<proteinExistence type="predicted"/>
<evidence type="ECO:0000313" key="2">
    <source>
        <dbReference type="Proteomes" id="UP001054252"/>
    </source>
</evidence>
<accession>A0AAV5KMV3</accession>
<name>A0AAV5KMV3_9ROSI</name>
<dbReference type="EMBL" id="BPVZ01000070">
    <property type="protein sequence ID" value="GKV25950.1"/>
    <property type="molecule type" value="Genomic_DNA"/>
</dbReference>
<gene>
    <name evidence="1" type="ORF">SLEP1_g35323</name>
</gene>
<dbReference type="Proteomes" id="UP001054252">
    <property type="component" value="Unassembled WGS sequence"/>
</dbReference>
<organism evidence="1 2">
    <name type="scientific">Rubroshorea leprosula</name>
    <dbReference type="NCBI Taxonomy" id="152421"/>
    <lineage>
        <taxon>Eukaryota</taxon>
        <taxon>Viridiplantae</taxon>
        <taxon>Streptophyta</taxon>
        <taxon>Embryophyta</taxon>
        <taxon>Tracheophyta</taxon>
        <taxon>Spermatophyta</taxon>
        <taxon>Magnoliopsida</taxon>
        <taxon>eudicotyledons</taxon>
        <taxon>Gunneridae</taxon>
        <taxon>Pentapetalae</taxon>
        <taxon>rosids</taxon>
        <taxon>malvids</taxon>
        <taxon>Malvales</taxon>
        <taxon>Dipterocarpaceae</taxon>
        <taxon>Rubroshorea</taxon>
    </lineage>
</organism>